<reference evidence="1 2" key="1">
    <citation type="submission" date="2014-06" db="EMBL/GenBank/DDBJ databases">
        <title>Draft genome sequence of Paenibacillus sp. MSt1.</title>
        <authorList>
            <person name="Aw Y.K."/>
            <person name="Ong K.S."/>
            <person name="Gan H.M."/>
            <person name="Lee S.M."/>
        </authorList>
    </citation>
    <scope>NUCLEOTIDE SEQUENCE [LARGE SCALE GENOMIC DNA]</scope>
    <source>
        <strain evidence="1 2">MSt1</strain>
    </source>
</reference>
<dbReference type="eggNOG" id="ENOG5032VE6">
    <property type="taxonomic scope" value="Bacteria"/>
</dbReference>
<accession>A0A081P8X7</accession>
<dbReference type="EMBL" id="JNVM01000004">
    <property type="protein sequence ID" value="KEQ27150.1"/>
    <property type="molecule type" value="Genomic_DNA"/>
</dbReference>
<dbReference type="Proteomes" id="UP000028123">
    <property type="component" value="Unassembled WGS sequence"/>
</dbReference>
<proteinExistence type="predicted"/>
<evidence type="ECO:0000313" key="2">
    <source>
        <dbReference type="Proteomes" id="UP000028123"/>
    </source>
</evidence>
<evidence type="ECO:0000313" key="1">
    <source>
        <dbReference type="EMBL" id="KEQ27150.1"/>
    </source>
</evidence>
<name>A0A081P8X7_9BACL</name>
<gene>
    <name evidence="1" type="ORF">ET33_25055</name>
</gene>
<protein>
    <submittedName>
        <fullName evidence="1">Uncharacterized protein</fullName>
    </submittedName>
</protein>
<organism evidence="1 2">
    <name type="scientific">Paenibacillus tyrfis</name>
    <dbReference type="NCBI Taxonomy" id="1501230"/>
    <lineage>
        <taxon>Bacteria</taxon>
        <taxon>Bacillati</taxon>
        <taxon>Bacillota</taxon>
        <taxon>Bacilli</taxon>
        <taxon>Bacillales</taxon>
        <taxon>Paenibacillaceae</taxon>
        <taxon>Paenibacillus</taxon>
    </lineage>
</organism>
<comment type="caution">
    <text evidence="1">The sequence shown here is derived from an EMBL/GenBank/DDBJ whole genome shotgun (WGS) entry which is preliminary data.</text>
</comment>
<dbReference type="OrthoDB" id="2375806at2"/>
<dbReference type="AlphaFoldDB" id="A0A081P8X7"/>
<keyword evidence="2" id="KW-1185">Reference proteome</keyword>
<sequence length="131" mass="14224">MAEKSILAYFQSRQQAESCVPKLKALRAADIQIDQFGEYPGHGVEETFNPLSNSDFPGLAYLTLGGSGMSQDARILTAVDVDASGMADGSRELLAPDPEDMTRRDILLTVVLDEVTYDQAMRVIREAGGNI</sequence>
<dbReference type="RefSeq" id="WP_036677103.1">
    <property type="nucleotide sequence ID" value="NZ_JNVM01000004.1"/>
</dbReference>